<dbReference type="RefSeq" id="WP_066181501.1">
    <property type="nucleotide sequence ID" value="NZ_LQZT01000034.1"/>
</dbReference>
<sequence>MLVTVAPLAGRAQSSDPDWLDRLSRQLAAERGCAVEYYVNIGESELAGRRTFHARAQCTDGRQFDASLIEPAASFSLSECGVQLC</sequence>
<reference evidence="1 2" key="1">
    <citation type="submission" date="2015-12" db="EMBL/GenBank/DDBJ databases">
        <authorList>
            <person name="Shamseldin A."/>
            <person name="Moawad H."/>
            <person name="Abd El-Rahim W.M."/>
            <person name="Sadowsky M.J."/>
        </authorList>
    </citation>
    <scope>NUCLEOTIDE SEQUENCE [LARGE SCALE GENOMIC DNA]</scope>
    <source>
        <strain evidence="1 2">JC234</strain>
    </source>
</reference>
<dbReference type="EMBL" id="LQZT01000034">
    <property type="protein sequence ID" value="OCW56743.1"/>
    <property type="molecule type" value="Genomic_DNA"/>
</dbReference>
<gene>
    <name evidence="1" type="ORF">AWJ14_17620</name>
</gene>
<organism evidence="1 2">
    <name type="scientific">Hoeflea olei</name>
    <dbReference type="NCBI Taxonomy" id="1480615"/>
    <lineage>
        <taxon>Bacteria</taxon>
        <taxon>Pseudomonadati</taxon>
        <taxon>Pseudomonadota</taxon>
        <taxon>Alphaproteobacteria</taxon>
        <taxon>Hyphomicrobiales</taxon>
        <taxon>Rhizobiaceae</taxon>
        <taxon>Hoeflea</taxon>
    </lineage>
</organism>
<proteinExistence type="predicted"/>
<comment type="caution">
    <text evidence="1">The sequence shown here is derived from an EMBL/GenBank/DDBJ whole genome shotgun (WGS) entry which is preliminary data.</text>
</comment>
<evidence type="ECO:0000313" key="1">
    <source>
        <dbReference type="EMBL" id="OCW56743.1"/>
    </source>
</evidence>
<keyword evidence="2" id="KW-1185">Reference proteome</keyword>
<name>A0A1C1YT89_9HYPH</name>
<evidence type="ECO:0000313" key="2">
    <source>
        <dbReference type="Proteomes" id="UP000094795"/>
    </source>
</evidence>
<dbReference type="Proteomes" id="UP000094795">
    <property type="component" value="Unassembled WGS sequence"/>
</dbReference>
<protein>
    <submittedName>
        <fullName evidence="1">Uncharacterized protein</fullName>
    </submittedName>
</protein>
<dbReference type="OrthoDB" id="7933775at2"/>
<accession>A0A1C1YT89</accession>
<dbReference type="AlphaFoldDB" id="A0A1C1YT89"/>